<sequence length="55" mass="6523">MATKCSFDLKSNILQCMHHGDDFYHGTLSSLPKKKITLSIINFTILHWRHYKRVF</sequence>
<reference evidence="1" key="1">
    <citation type="submission" date="2014-11" db="EMBL/GenBank/DDBJ databases">
        <authorList>
            <person name="Amaro Gonzalez C."/>
        </authorList>
    </citation>
    <scope>NUCLEOTIDE SEQUENCE</scope>
</reference>
<protein>
    <submittedName>
        <fullName evidence="1">Uncharacterized protein</fullName>
    </submittedName>
</protein>
<reference evidence="1" key="2">
    <citation type="journal article" date="2015" name="Fish Shellfish Immunol.">
        <title>Early steps in the European eel (Anguilla anguilla)-Vibrio vulnificus interaction in the gills: Role of the RtxA13 toxin.</title>
        <authorList>
            <person name="Callol A."/>
            <person name="Pajuelo D."/>
            <person name="Ebbesson L."/>
            <person name="Teles M."/>
            <person name="MacKenzie S."/>
            <person name="Amaro C."/>
        </authorList>
    </citation>
    <scope>NUCLEOTIDE SEQUENCE</scope>
</reference>
<dbReference type="EMBL" id="GBXM01091387">
    <property type="protein sequence ID" value="JAH17190.1"/>
    <property type="molecule type" value="Transcribed_RNA"/>
</dbReference>
<proteinExistence type="predicted"/>
<accession>A0A0E9QLF2</accession>
<dbReference type="AlphaFoldDB" id="A0A0E9QLF2"/>
<organism evidence="1">
    <name type="scientific">Anguilla anguilla</name>
    <name type="common">European freshwater eel</name>
    <name type="synonym">Muraena anguilla</name>
    <dbReference type="NCBI Taxonomy" id="7936"/>
    <lineage>
        <taxon>Eukaryota</taxon>
        <taxon>Metazoa</taxon>
        <taxon>Chordata</taxon>
        <taxon>Craniata</taxon>
        <taxon>Vertebrata</taxon>
        <taxon>Euteleostomi</taxon>
        <taxon>Actinopterygii</taxon>
        <taxon>Neopterygii</taxon>
        <taxon>Teleostei</taxon>
        <taxon>Anguilliformes</taxon>
        <taxon>Anguillidae</taxon>
        <taxon>Anguilla</taxon>
    </lineage>
</organism>
<name>A0A0E9QLF2_ANGAN</name>
<evidence type="ECO:0000313" key="1">
    <source>
        <dbReference type="EMBL" id="JAH17190.1"/>
    </source>
</evidence>